<name>A0A392M9Q0_9FABA</name>
<sequence length="36" mass="3731">MAPATSSPSSLKLVNFIHHTAPPEEAVAAEEVQVDG</sequence>
<evidence type="ECO:0000313" key="1">
    <source>
        <dbReference type="EMBL" id="MCH83528.1"/>
    </source>
</evidence>
<accession>A0A392M9Q0</accession>
<dbReference type="EMBL" id="LXQA010005337">
    <property type="protein sequence ID" value="MCH83528.1"/>
    <property type="molecule type" value="Genomic_DNA"/>
</dbReference>
<comment type="caution">
    <text evidence="1">The sequence shown here is derived from an EMBL/GenBank/DDBJ whole genome shotgun (WGS) entry which is preliminary data.</text>
</comment>
<dbReference type="AlphaFoldDB" id="A0A392M9Q0"/>
<gene>
    <name evidence="1" type="ORF">A2U01_0004353</name>
</gene>
<reference evidence="1 2" key="1">
    <citation type="journal article" date="2018" name="Front. Plant Sci.">
        <title>Red Clover (Trifolium pratense) and Zigzag Clover (T. medium) - A Picture of Genomic Similarities and Differences.</title>
        <authorList>
            <person name="Dluhosova J."/>
            <person name="Istvanek J."/>
            <person name="Nedelnik J."/>
            <person name="Repkova J."/>
        </authorList>
    </citation>
    <scope>NUCLEOTIDE SEQUENCE [LARGE SCALE GENOMIC DNA]</scope>
    <source>
        <strain evidence="2">cv. 10/8</strain>
        <tissue evidence="1">Leaf</tissue>
    </source>
</reference>
<evidence type="ECO:0000313" key="2">
    <source>
        <dbReference type="Proteomes" id="UP000265520"/>
    </source>
</evidence>
<keyword evidence="2" id="KW-1185">Reference proteome</keyword>
<proteinExistence type="predicted"/>
<organism evidence="1 2">
    <name type="scientific">Trifolium medium</name>
    <dbReference type="NCBI Taxonomy" id="97028"/>
    <lineage>
        <taxon>Eukaryota</taxon>
        <taxon>Viridiplantae</taxon>
        <taxon>Streptophyta</taxon>
        <taxon>Embryophyta</taxon>
        <taxon>Tracheophyta</taxon>
        <taxon>Spermatophyta</taxon>
        <taxon>Magnoliopsida</taxon>
        <taxon>eudicotyledons</taxon>
        <taxon>Gunneridae</taxon>
        <taxon>Pentapetalae</taxon>
        <taxon>rosids</taxon>
        <taxon>fabids</taxon>
        <taxon>Fabales</taxon>
        <taxon>Fabaceae</taxon>
        <taxon>Papilionoideae</taxon>
        <taxon>50 kb inversion clade</taxon>
        <taxon>NPAAA clade</taxon>
        <taxon>Hologalegina</taxon>
        <taxon>IRL clade</taxon>
        <taxon>Trifolieae</taxon>
        <taxon>Trifolium</taxon>
    </lineage>
</organism>
<protein>
    <submittedName>
        <fullName evidence="1">Uncharacterized protein</fullName>
    </submittedName>
</protein>
<dbReference type="Proteomes" id="UP000265520">
    <property type="component" value="Unassembled WGS sequence"/>
</dbReference>